<dbReference type="PRINTS" id="PR00155">
    <property type="entry name" value="AMICYANIN"/>
</dbReference>
<feature type="binding site" evidence="8">
    <location>
        <position position="62"/>
    </location>
    <ligand>
        <name>Cu cation</name>
        <dbReference type="ChEBI" id="CHEBI:23378"/>
    </ligand>
</feature>
<keyword evidence="2" id="KW-0813">Transport</keyword>
<organism evidence="11 12">
    <name type="scientific">Parasedimentitalea huanghaiensis</name>
    <dbReference type="NCBI Taxonomy" id="2682100"/>
    <lineage>
        <taxon>Bacteria</taxon>
        <taxon>Pseudomonadati</taxon>
        <taxon>Pseudomonadota</taxon>
        <taxon>Alphaproteobacteria</taxon>
        <taxon>Rhodobacterales</taxon>
        <taxon>Paracoccaceae</taxon>
        <taxon>Parasedimentitalea</taxon>
    </lineage>
</organism>
<dbReference type="Pfam" id="PF00127">
    <property type="entry name" value="Copper-bind"/>
    <property type="match status" value="1"/>
</dbReference>
<evidence type="ECO:0000256" key="3">
    <source>
        <dbReference type="ARBA" id="ARBA00022723"/>
    </source>
</evidence>
<dbReference type="InterPro" id="IPR012745">
    <property type="entry name" value="Pseudoazurin"/>
</dbReference>
<name>A0A6L6WG06_9RHOB</name>
<evidence type="ECO:0000256" key="4">
    <source>
        <dbReference type="ARBA" id="ARBA00022764"/>
    </source>
</evidence>
<dbReference type="Gene3D" id="2.60.40.420">
    <property type="entry name" value="Cupredoxins - blue copper proteins"/>
    <property type="match status" value="1"/>
</dbReference>
<dbReference type="Proteomes" id="UP000478892">
    <property type="component" value="Unassembled WGS sequence"/>
</dbReference>
<evidence type="ECO:0000256" key="6">
    <source>
        <dbReference type="ARBA" id="ARBA00023008"/>
    </source>
</evidence>
<dbReference type="EMBL" id="WQLV01000005">
    <property type="protein sequence ID" value="MVO16208.1"/>
    <property type="molecule type" value="Genomic_DNA"/>
</dbReference>
<evidence type="ECO:0000256" key="7">
    <source>
        <dbReference type="NCBIfam" id="TIGR02375"/>
    </source>
</evidence>
<keyword evidence="4" id="KW-0574">Periplasm</keyword>
<dbReference type="PRINTS" id="PR00156">
    <property type="entry name" value="COPPERBLUE"/>
</dbReference>
<keyword evidence="9" id="KW-0732">Signal</keyword>
<accession>A0A6L6WG06</accession>
<sequence length="148" mass="16230">MAKFVNTAIAVVLAGLATVSSAEIHEVRMMNRSEEGRMVFEPSFLRVDVGDTVRFLVTDKGHNAETVKTMVPAGEEGFKGAINEEVEFVFQAEGFYGVKCKPHYNMGMVMTVAVGAETLQAPEGFLEGRIPKKAVQRFTEQLSKLAID</sequence>
<dbReference type="InterPro" id="IPR000923">
    <property type="entry name" value="BlueCu_1"/>
</dbReference>
<comment type="cofactor">
    <cofactor evidence="8">
        <name>Cu cation</name>
        <dbReference type="ChEBI" id="CHEBI:23378"/>
    </cofactor>
    <text evidence="8">Binds 1 copper ion per subunit.</text>
</comment>
<dbReference type="RefSeq" id="WP_157022458.1">
    <property type="nucleotide sequence ID" value="NZ_WQLV01000005.1"/>
</dbReference>
<dbReference type="InterPro" id="IPR002386">
    <property type="entry name" value="Amicyanin/Pseudoazurin"/>
</dbReference>
<evidence type="ECO:0000256" key="8">
    <source>
        <dbReference type="PIRSR" id="PIRSR602386-1"/>
    </source>
</evidence>
<comment type="subcellular location">
    <subcellularLocation>
        <location evidence="1">Periplasm</location>
    </subcellularLocation>
</comment>
<comment type="caution">
    <text evidence="11">The sequence shown here is derived from an EMBL/GenBank/DDBJ whole genome shotgun (WGS) entry which is preliminary data.</text>
</comment>
<dbReference type="AlphaFoldDB" id="A0A6L6WG06"/>
<feature type="chain" id="PRO_5027072871" description="Pseudoazurin" evidence="9">
    <location>
        <begin position="23"/>
        <end position="148"/>
    </location>
</feature>
<evidence type="ECO:0000259" key="10">
    <source>
        <dbReference type="Pfam" id="PF00127"/>
    </source>
</evidence>
<evidence type="ECO:0000256" key="5">
    <source>
        <dbReference type="ARBA" id="ARBA00022982"/>
    </source>
</evidence>
<protein>
    <recommendedName>
        <fullName evidence="7">Pseudoazurin</fullName>
    </recommendedName>
</protein>
<reference evidence="11 12" key="1">
    <citation type="submission" date="2019-12" db="EMBL/GenBank/DDBJ databases">
        <authorList>
            <person name="Zhang Y.-J."/>
        </authorList>
    </citation>
    <scope>NUCLEOTIDE SEQUENCE [LARGE SCALE GENOMIC DNA]</scope>
    <source>
        <strain evidence="11 12">CY05</strain>
    </source>
</reference>
<dbReference type="GO" id="GO:0042597">
    <property type="term" value="C:periplasmic space"/>
    <property type="evidence" value="ECO:0007669"/>
    <property type="project" value="UniProtKB-SubCell"/>
</dbReference>
<feature type="binding site" evidence="8">
    <location>
        <position position="100"/>
    </location>
    <ligand>
        <name>Cu cation</name>
        <dbReference type="ChEBI" id="CHEBI:23378"/>
    </ligand>
</feature>
<evidence type="ECO:0000256" key="9">
    <source>
        <dbReference type="SAM" id="SignalP"/>
    </source>
</evidence>
<evidence type="ECO:0000256" key="1">
    <source>
        <dbReference type="ARBA" id="ARBA00004418"/>
    </source>
</evidence>
<feature type="binding site" evidence="8">
    <location>
        <position position="108"/>
    </location>
    <ligand>
        <name>Cu cation</name>
        <dbReference type="ChEBI" id="CHEBI:23378"/>
    </ligand>
</feature>
<feature type="binding site" evidence="8">
    <location>
        <position position="103"/>
    </location>
    <ligand>
        <name>Cu cation</name>
        <dbReference type="ChEBI" id="CHEBI:23378"/>
    </ligand>
</feature>
<evidence type="ECO:0000256" key="2">
    <source>
        <dbReference type="ARBA" id="ARBA00022448"/>
    </source>
</evidence>
<keyword evidence="5" id="KW-0249">Electron transport</keyword>
<proteinExistence type="predicted"/>
<feature type="domain" description="Blue (type 1) copper" evidence="10">
    <location>
        <begin position="28"/>
        <end position="114"/>
    </location>
</feature>
<keyword evidence="6 8" id="KW-0186">Copper</keyword>
<evidence type="ECO:0000313" key="11">
    <source>
        <dbReference type="EMBL" id="MVO16208.1"/>
    </source>
</evidence>
<dbReference type="InterPro" id="IPR001235">
    <property type="entry name" value="Copper_blue_Plastocyanin"/>
</dbReference>
<dbReference type="SUPFAM" id="SSF49503">
    <property type="entry name" value="Cupredoxins"/>
    <property type="match status" value="1"/>
</dbReference>
<dbReference type="InterPro" id="IPR008972">
    <property type="entry name" value="Cupredoxin"/>
</dbReference>
<keyword evidence="3 8" id="KW-0479">Metal-binding</keyword>
<dbReference type="GO" id="GO:0009055">
    <property type="term" value="F:electron transfer activity"/>
    <property type="evidence" value="ECO:0007669"/>
    <property type="project" value="InterPro"/>
</dbReference>
<feature type="signal peptide" evidence="9">
    <location>
        <begin position="1"/>
        <end position="22"/>
    </location>
</feature>
<dbReference type="NCBIfam" id="TIGR02375">
    <property type="entry name" value="pseudoazurin"/>
    <property type="match status" value="1"/>
</dbReference>
<dbReference type="GO" id="GO:0005507">
    <property type="term" value="F:copper ion binding"/>
    <property type="evidence" value="ECO:0007669"/>
    <property type="project" value="UniProtKB-UniRule"/>
</dbReference>
<keyword evidence="12" id="KW-1185">Reference proteome</keyword>
<evidence type="ECO:0000313" key="12">
    <source>
        <dbReference type="Proteomes" id="UP000478892"/>
    </source>
</evidence>
<gene>
    <name evidence="11" type="ORF">GO984_10325</name>
</gene>